<dbReference type="STRING" id="34103.SAMN05421778_10394"/>
<reference evidence="2 3" key="1">
    <citation type="journal article" date="2014" name="FEMS Microbiol. Ecol.">
        <title>Sphaerotilus natans encrusted with nanoball-shaped Fe(III) oxide minerals formed by nitrate-reducing mixotrophic Fe(II) oxidation.</title>
        <authorList>
            <person name="Park S."/>
            <person name="Kim D.H."/>
            <person name="Lee J.H."/>
            <person name="Hur H.G."/>
        </authorList>
    </citation>
    <scope>NUCLEOTIDE SEQUENCE [LARGE SCALE GENOMIC DNA]</scope>
    <source>
        <strain evidence="2 3">DSM 6575</strain>
    </source>
</reference>
<dbReference type="GO" id="GO:0043683">
    <property type="term" value="P:type IV pilus assembly"/>
    <property type="evidence" value="ECO:0007669"/>
    <property type="project" value="InterPro"/>
</dbReference>
<dbReference type="eggNOG" id="COG4968">
    <property type="taxonomic scope" value="Bacteria"/>
</dbReference>
<dbReference type="Gene3D" id="3.30.700.10">
    <property type="entry name" value="Glycoprotein, Type 4 Pilin"/>
    <property type="match status" value="1"/>
</dbReference>
<keyword evidence="3" id="KW-1185">Reference proteome</keyword>
<dbReference type="PANTHER" id="PTHR30093:SF47">
    <property type="entry name" value="TYPE IV PILUS NON-CORE MINOR PILIN PILE"/>
    <property type="match status" value="1"/>
</dbReference>
<dbReference type="RefSeq" id="WP_037478240.1">
    <property type="nucleotide sequence ID" value="NZ_AZRA01000017.1"/>
</dbReference>
<dbReference type="InterPro" id="IPR045584">
    <property type="entry name" value="Pilin-like"/>
</dbReference>
<dbReference type="PANTHER" id="PTHR30093">
    <property type="entry name" value="GENERAL SECRETION PATHWAY PROTEIN G"/>
    <property type="match status" value="1"/>
</dbReference>
<dbReference type="InterPro" id="IPR031982">
    <property type="entry name" value="PilE-like"/>
</dbReference>
<dbReference type="Pfam" id="PF16732">
    <property type="entry name" value="ComP_DUS"/>
    <property type="match status" value="1"/>
</dbReference>
<name>A0A059KQL5_9BURK</name>
<evidence type="ECO:0008006" key="4">
    <source>
        <dbReference type="Google" id="ProtNLM"/>
    </source>
</evidence>
<keyword evidence="1" id="KW-0812">Transmembrane</keyword>
<dbReference type="AlphaFoldDB" id="A0A059KQL5"/>
<dbReference type="SUPFAM" id="SSF54523">
    <property type="entry name" value="Pili subunits"/>
    <property type="match status" value="1"/>
</dbReference>
<feature type="transmembrane region" description="Helical" evidence="1">
    <location>
        <begin position="20"/>
        <end position="38"/>
    </location>
</feature>
<evidence type="ECO:0000313" key="2">
    <source>
        <dbReference type="EMBL" id="KDB53726.1"/>
    </source>
</evidence>
<evidence type="ECO:0000256" key="1">
    <source>
        <dbReference type="SAM" id="Phobius"/>
    </source>
</evidence>
<protein>
    <recommendedName>
        <fullName evidence="4">Type IV pilin protein</fullName>
    </recommendedName>
</protein>
<dbReference type="PROSITE" id="PS00409">
    <property type="entry name" value="PROKAR_NTER_METHYL"/>
    <property type="match status" value="1"/>
</dbReference>
<dbReference type="Proteomes" id="UP000026714">
    <property type="component" value="Unassembled WGS sequence"/>
</dbReference>
<accession>A0A059KQL5</accession>
<sequence>MNVHRPWSSRRSRGFTLIELMIAVAVIGILAGVALPSYREQVASARRADAKAALLELAQRMERVYTEQGTYANIRLGSAAGDLYPTVSPQRHYTLSIVRQDASGFQIRATRSGAQASDACGNYTYDQAGTRGLESSARPVEKCW</sequence>
<evidence type="ECO:0000313" key="3">
    <source>
        <dbReference type="Proteomes" id="UP000026714"/>
    </source>
</evidence>
<keyword evidence="1" id="KW-1133">Transmembrane helix</keyword>
<comment type="caution">
    <text evidence="2">The sequence shown here is derived from an EMBL/GenBank/DDBJ whole genome shotgun (WGS) entry which is preliminary data.</text>
</comment>
<proteinExistence type="predicted"/>
<dbReference type="Pfam" id="PF07963">
    <property type="entry name" value="N_methyl"/>
    <property type="match status" value="1"/>
</dbReference>
<keyword evidence="1" id="KW-0472">Membrane</keyword>
<gene>
    <name evidence="2" type="ORF">X805_07040</name>
</gene>
<dbReference type="InterPro" id="IPR012902">
    <property type="entry name" value="N_methyl_site"/>
</dbReference>
<dbReference type="EMBL" id="AZRA01000017">
    <property type="protein sequence ID" value="KDB53726.1"/>
    <property type="molecule type" value="Genomic_DNA"/>
</dbReference>
<dbReference type="NCBIfam" id="TIGR02532">
    <property type="entry name" value="IV_pilin_GFxxxE"/>
    <property type="match status" value="1"/>
</dbReference>
<organism evidence="2 3">
    <name type="scientific">Sphaerotilus natans subsp. natans DSM 6575</name>
    <dbReference type="NCBI Taxonomy" id="1286631"/>
    <lineage>
        <taxon>Bacteria</taxon>
        <taxon>Pseudomonadati</taxon>
        <taxon>Pseudomonadota</taxon>
        <taxon>Betaproteobacteria</taxon>
        <taxon>Burkholderiales</taxon>
        <taxon>Sphaerotilaceae</taxon>
        <taxon>Sphaerotilus</taxon>
    </lineage>
</organism>